<evidence type="ECO:0000313" key="3">
    <source>
        <dbReference type="EMBL" id="KAK4404452.1"/>
    </source>
</evidence>
<organism evidence="3 4">
    <name type="scientific">Sesamum angolense</name>
    <dbReference type="NCBI Taxonomy" id="2727404"/>
    <lineage>
        <taxon>Eukaryota</taxon>
        <taxon>Viridiplantae</taxon>
        <taxon>Streptophyta</taxon>
        <taxon>Embryophyta</taxon>
        <taxon>Tracheophyta</taxon>
        <taxon>Spermatophyta</taxon>
        <taxon>Magnoliopsida</taxon>
        <taxon>eudicotyledons</taxon>
        <taxon>Gunneridae</taxon>
        <taxon>Pentapetalae</taxon>
        <taxon>asterids</taxon>
        <taxon>lamiids</taxon>
        <taxon>Lamiales</taxon>
        <taxon>Pedaliaceae</taxon>
        <taxon>Sesamum</taxon>
    </lineage>
</organism>
<feature type="transmembrane region" description="Helical" evidence="1">
    <location>
        <begin position="88"/>
        <end position="107"/>
    </location>
</feature>
<protein>
    <recommendedName>
        <fullName evidence="2">Reverse transcriptase Ty1/copia-type domain-containing protein</fullName>
    </recommendedName>
</protein>
<reference evidence="3" key="2">
    <citation type="journal article" date="2024" name="Plant">
        <title>Genomic evolution and insights into agronomic trait innovations of Sesamum species.</title>
        <authorList>
            <person name="Miao H."/>
            <person name="Wang L."/>
            <person name="Qu L."/>
            <person name="Liu H."/>
            <person name="Sun Y."/>
            <person name="Le M."/>
            <person name="Wang Q."/>
            <person name="Wei S."/>
            <person name="Zheng Y."/>
            <person name="Lin W."/>
            <person name="Duan Y."/>
            <person name="Cao H."/>
            <person name="Xiong S."/>
            <person name="Wang X."/>
            <person name="Wei L."/>
            <person name="Li C."/>
            <person name="Ma Q."/>
            <person name="Ju M."/>
            <person name="Zhao R."/>
            <person name="Li G."/>
            <person name="Mu C."/>
            <person name="Tian Q."/>
            <person name="Mei H."/>
            <person name="Zhang T."/>
            <person name="Gao T."/>
            <person name="Zhang H."/>
        </authorList>
    </citation>
    <scope>NUCLEOTIDE SEQUENCE</scope>
    <source>
        <strain evidence="3">K16</strain>
    </source>
</reference>
<sequence length="135" mass="16044">MRSQMNLDGVRERVVNDFESDFVTYNIKDNPNVGANRSSFRMHHYWVCKWIFKKKLKPDGIVEKFKARLVAKSFKQNERIDYFDTYSLVARFTIIRVLIALALVYNLPIHQMNVKTTFCMVNSRKKYAQISLRDL</sequence>
<feature type="domain" description="Reverse transcriptase Ty1/copia-type" evidence="2">
    <location>
        <begin position="48"/>
        <end position="119"/>
    </location>
</feature>
<proteinExistence type="predicted"/>
<dbReference type="EMBL" id="JACGWL010000004">
    <property type="protein sequence ID" value="KAK4404452.1"/>
    <property type="molecule type" value="Genomic_DNA"/>
</dbReference>
<evidence type="ECO:0000256" key="1">
    <source>
        <dbReference type="SAM" id="Phobius"/>
    </source>
</evidence>
<name>A0AAE1X338_9LAMI</name>
<reference evidence="3" key="1">
    <citation type="submission" date="2020-06" db="EMBL/GenBank/DDBJ databases">
        <authorList>
            <person name="Li T."/>
            <person name="Hu X."/>
            <person name="Zhang T."/>
            <person name="Song X."/>
            <person name="Zhang H."/>
            <person name="Dai N."/>
            <person name="Sheng W."/>
            <person name="Hou X."/>
            <person name="Wei L."/>
        </authorList>
    </citation>
    <scope>NUCLEOTIDE SEQUENCE</scope>
    <source>
        <strain evidence="3">K16</strain>
        <tissue evidence="3">Leaf</tissue>
    </source>
</reference>
<keyword evidence="4" id="KW-1185">Reference proteome</keyword>
<keyword evidence="1" id="KW-1133">Transmembrane helix</keyword>
<dbReference type="InterPro" id="IPR013103">
    <property type="entry name" value="RVT_2"/>
</dbReference>
<dbReference type="Proteomes" id="UP001289374">
    <property type="component" value="Unassembled WGS sequence"/>
</dbReference>
<gene>
    <name evidence="3" type="ORF">Sango_0813800</name>
</gene>
<comment type="caution">
    <text evidence="3">The sequence shown here is derived from an EMBL/GenBank/DDBJ whole genome shotgun (WGS) entry which is preliminary data.</text>
</comment>
<accession>A0AAE1X338</accession>
<keyword evidence="1" id="KW-0472">Membrane</keyword>
<dbReference type="AlphaFoldDB" id="A0AAE1X338"/>
<evidence type="ECO:0000259" key="2">
    <source>
        <dbReference type="Pfam" id="PF07727"/>
    </source>
</evidence>
<evidence type="ECO:0000313" key="4">
    <source>
        <dbReference type="Proteomes" id="UP001289374"/>
    </source>
</evidence>
<keyword evidence="1" id="KW-0812">Transmembrane</keyword>
<dbReference type="Pfam" id="PF07727">
    <property type="entry name" value="RVT_2"/>
    <property type="match status" value="1"/>
</dbReference>